<evidence type="ECO:0000313" key="1">
    <source>
        <dbReference type="EMBL" id="MBA0829358.1"/>
    </source>
</evidence>
<proteinExistence type="predicted"/>
<reference evidence="1 2" key="1">
    <citation type="journal article" date="2019" name="Genome Biol. Evol.">
        <title>Insights into the evolution of the New World diploid cottons (Gossypium, subgenus Houzingenia) based on genome sequencing.</title>
        <authorList>
            <person name="Grover C.E."/>
            <person name="Arick M.A. 2nd"/>
            <person name="Thrash A."/>
            <person name="Conover J.L."/>
            <person name="Sanders W.S."/>
            <person name="Peterson D.G."/>
            <person name="Frelichowski J.E."/>
            <person name="Scheffler J.A."/>
            <person name="Scheffler B.E."/>
            <person name="Wendel J.F."/>
        </authorList>
    </citation>
    <scope>NUCLEOTIDE SEQUENCE [LARGE SCALE GENOMIC DNA]</scope>
    <source>
        <strain evidence="1">6</strain>
        <tissue evidence="1">Leaf</tissue>
    </source>
</reference>
<sequence length="62" mass="7237">MELTTLCGTEACLVMYSPDQQPPVVWPSHNEVQRLIEKFYQAPEFELGDLYEREDFQVARST</sequence>
<dbReference type="Gene3D" id="3.40.1810.10">
    <property type="entry name" value="Transcription factor, MADS-box"/>
    <property type="match status" value="1"/>
</dbReference>
<dbReference type="Proteomes" id="UP000593575">
    <property type="component" value="Unassembled WGS sequence"/>
</dbReference>
<accession>A0A7J9J5Q7</accession>
<protein>
    <recommendedName>
        <fullName evidence="3">MADS-box domain-containing protein</fullName>
    </recommendedName>
</protein>
<evidence type="ECO:0000313" key="2">
    <source>
        <dbReference type="Proteomes" id="UP000593575"/>
    </source>
</evidence>
<comment type="caution">
    <text evidence="1">The sequence shown here is derived from an EMBL/GenBank/DDBJ whole genome shotgun (WGS) entry which is preliminary data.</text>
</comment>
<organism evidence="1 2">
    <name type="scientific">Gossypium armourianum</name>
    <dbReference type="NCBI Taxonomy" id="34283"/>
    <lineage>
        <taxon>Eukaryota</taxon>
        <taxon>Viridiplantae</taxon>
        <taxon>Streptophyta</taxon>
        <taxon>Embryophyta</taxon>
        <taxon>Tracheophyta</taxon>
        <taxon>Spermatophyta</taxon>
        <taxon>Magnoliopsida</taxon>
        <taxon>eudicotyledons</taxon>
        <taxon>Gunneridae</taxon>
        <taxon>Pentapetalae</taxon>
        <taxon>rosids</taxon>
        <taxon>malvids</taxon>
        <taxon>Malvales</taxon>
        <taxon>Malvaceae</taxon>
        <taxon>Malvoideae</taxon>
        <taxon>Gossypium</taxon>
    </lineage>
</organism>
<name>A0A7J9J5Q7_9ROSI</name>
<dbReference type="GO" id="GO:0003677">
    <property type="term" value="F:DNA binding"/>
    <property type="evidence" value="ECO:0007669"/>
    <property type="project" value="InterPro"/>
</dbReference>
<gene>
    <name evidence="1" type="ORF">Goarm_013967</name>
</gene>
<dbReference type="GO" id="GO:0046983">
    <property type="term" value="F:protein dimerization activity"/>
    <property type="evidence" value="ECO:0007669"/>
    <property type="project" value="InterPro"/>
</dbReference>
<keyword evidence="2" id="KW-1185">Reference proteome</keyword>
<dbReference type="EMBL" id="JABFAE010000006">
    <property type="protein sequence ID" value="MBA0829358.1"/>
    <property type="molecule type" value="Genomic_DNA"/>
</dbReference>
<dbReference type="SUPFAM" id="SSF55455">
    <property type="entry name" value="SRF-like"/>
    <property type="match status" value="1"/>
</dbReference>
<dbReference type="InterPro" id="IPR036879">
    <property type="entry name" value="TF_MADSbox_sf"/>
</dbReference>
<evidence type="ECO:0008006" key="3">
    <source>
        <dbReference type="Google" id="ProtNLM"/>
    </source>
</evidence>
<dbReference type="AlphaFoldDB" id="A0A7J9J5Q7"/>